<dbReference type="GO" id="GO:0004497">
    <property type="term" value="F:monooxygenase activity"/>
    <property type="evidence" value="ECO:0007669"/>
    <property type="project" value="UniProtKB-KW"/>
</dbReference>
<dbReference type="SUPFAM" id="SSF48264">
    <property type="entry name" value="Cytochrome P450"/>
    <property type="match status" value="1"/>
</dbReference>
<evidence type="ECO:0000256" key="6">
    <source>
        <dbReference type="ARBA" id="ARBA00022723"/>
    </source>
</evidence>
<dbReference type="EnsemblPlants" id="Bo22177s010.1">
    <property type="protein sequence ID" value="Bo22177s010.1"/>
    <property type="gene ID" value="Bo22177s010"/>
</dbReference>
<evidence type="ECO:0000256" key="3">
    <source>
        <dbReference type="ARBA" id="ARBA00010617"/>
    </source>
</evidence>
<dbReference type="GO" id="GO:0016705">
    <property type="term" value="F:oxidoreductase activity, acting on paired donors, with incorporation or reduction of molecular oxygen"/>
    <property type="evidence" value="ECO:0007669"/>
    <property type="project" value="InterPro"/>
</dbReference>
<keyword evidence="9" id="KW-0408">Iron</keyword>
<dbReference type="InterPro" id="IPR050665">
    <property type="entry name" value="Cytochrome_P450_Monooxygen"/>
</dbReference>
<dbReference type="GO" id="GO:0005506">
    <property type="term" value="F:iron ion binding"/>
    <property type="evidence" value="ECO:0007669"/>
    <property type="project" value="InterPro"/>
</dbReference>
<evidence type="ECO:0000313" key="13">
    <source>
        <dbReference type="Proteomes" id="UP000032141"/>
    </source>
</evidence>
<reference evidence="12" key="2">
    <citation type="submission" date="2015-06" db="UniProtKB">
        <authorList>
            <consortium name="EnsemblPlants"/>
        </authorList>
    </citation>
    <scope>IDENTIFICATION</scope>
</reference>
<comment type="similarity">
    <text evidence="3">Belongs to the cytochrome P450 family.</text>
</comment>
<organism evidence="12 13">
    <name type="scientific">Brassica oleracea var. oleracea</name>
    <dbReference type="NCBI Taxonomy" id="109376"/>
    <lineage>
        <taxon>Eukaryota</taxon>
        <taxon>Viridiplantae</taxon>
        <taxon>Streptophyta</taxon>
        <taxon>Embryophyta</taxon>
        <taxon>Tracheophyta</taxon>
        <taxon>Spermatophyta</taxon>
        <taxon>Magnoliopsida</taxon>
        <taxon>eudicotyledons</taxon>
        <taxon>Gunneridae</taxon>
        <taxon>Pentapetalae</taxon>
        <taxon>rosids</taxon>
        <taxon>malvids</taxon>
        <taxon>Brassicales</taxon>
        <taxon>Brassicaceae</taxon>
        <taxon>Brassiceae</taxon>
        <taxon>Brassica</taxon>
    </lineage>
</organism>
<keyword evidence="11" id="KW-0472">Membrane</keyword>
<dbReference type="Gramene" id="Bo22177s010.1">
    <property type="protein sequence ID" value="Bo22177s010.1"/>
    <property type="gene ID" value="Bo22177s010"/>
</dbReference>
<name>A0A0D3AGI9_BRAOL</name>
<dbReference type="AlphaFoldDB" id="A0A0D3AGI9"/>
<dbReference type="STRING" id="109376.A0A0D3AGI9"/>
<sequence>MITNPEHIKEVFSKVYDFEKNASFPLVRLLVGGLASYKGDKWARHRRIINPAFHLEKIKVNLLS</sequence>
<dbReference type="PANTHER" id="PTHR24282">
    <property type="entry name" value="CYTOCHROME P450 FAMILY MEMBER"/>
    <property type="match status" value="1"/>
</dbReference>
<keyword evidence="6" id="KW-0479">Metal-binding</keyword>
<evidence type="ECO:0000256" key="8">
    <source>
        <dbReference type="ARBA" id="ARBA00023002"/>
    </source>
</evidence>
<evidence type="ECO:0000256" key="7">
    <source>
        <dbReference type="ARBA" id="ARBA00022989"/>
    </source>
</evidence>
<dbReference type="GO" id="GO:0016020">
    <property type="term" value="C:membrane"/>
    <property type="evidence" value="ECO:0007669"/>
    <property type="project" value="UniProtKB-SubCell"/>
</dbReference>
<evidence type="ECO:0000256" key="1">
    <source>
        <dbReference type="ARBA" id="ARBA00001971"/>
    </source>
</evidence>
<dbReference type="OMA" id="ICAKMID"/>
<keyword evidence="4" id="KW-0349">Heme</keyword>
<keyword evidence="7" id="KW-1133">Transmembrane helix</keyword>
<dbReference type="GO" id="GO:0020037">
    <property type="term" value="F:heme binding"/>
    <property type="evidence" value="ECO:0007669"/>
    <property type="project" value="InterPro"/>
</dbReference>
<dbReference type="InterPro" id="IPR036396">
    <property type="entry name" value="Cyt_P450_sf"/>
</dbReference>
<proteinExistence type="inferred from homology"/>
<comment type="subcellular location">
    <subcellularLocation>
        <location evidence="2">Membrane</location>
        <topology evidence="2">Single-pass membrane protein</topology>
    </subcellularLocation>
</comment>
<keyword evidence="13" id="KW-1185">Reference proteome</keyword>
<evidence type="ECO:0000256" key="10">
    <source>
        <dbReference type="ARBA" id="ARBA00023033"/>
    </source>
</evidence>
<evidence type="ECO:0000313" key="12">
    <source>
        <dbReference type="EnsemblPlants" id="Bo22177s010.1"/>
    </source>
</evidence>
<dbReference type="Proteomes" id="UP000032141">
    <property type="component" value="Unassembled WGS sequence"/>
</dbReference>
<keyword evidence="5" id="KW-0812">Transmembrane</keyword>
<dbReference type="Gene3D" id="1.10.630.10">
    <property type="entry name" value="Cytochrome P450"/>
    <property type="match status" value="1"/>
</dbReference>
<evidence type="ECO:0000256" key="9">
    <source>
        <dbReference type="ARBA" id="ARBA00023004"/>
    </source>
</evidence>
<dbReference type="PANTHER" id="PTHR24282:SF113">
    <property type="entry name" value="CYTOCHROME P450"/>
    <property type="match status" value="1"/>
</dbReference>
<evidence type="ECO:0000256" key="5">
    <source>
        <dbReference type="ARBA" id="ARBA00022692"/>
    </source>
</evidence>
<evidence type="ECO:0000256" key="11">
    <source>
        <dbReference type="ARBA" id="ARBA00023136"/>
    </source>
</evidence>
<dbReference type="eggNOG" id="KOG0157">
    <property type="taxonomic scope" value="Eukaryota"/>
</dbReference>
<evidence type="ECO:0008006" key="14">
    <source>
        <dbReference type="Google" id="ProtNLM"/>
    </source>
</evidence>
<evidence type="ECO:0000256" key="4">
    <source>
        <dbReference type="ARBA" id="ARBA00022617"/>
    </source>
</evidence>
<dbReference type="HOGENOM" id="CLU_204294_0_0_1"/>
<protein>
    <recommendedName>
        <fullName evidence="14">Cytochrome P450</fullName>
    </recommendedName>
</protein>
<keyword evidence="8" id="KW-0560">Oxidoreductase</keyword>
<reference evidence="12" key="1">
    <citation type="journal article" date="2014" name="Genome Biol.">
        <title>Transcriptome and methylome profiling reveals relics of genome dominance in the mesopolyploid Brassica oleracea.</title>
        <authorList>
            <person name="Parkin I.A."/>
            <person name="Koh C."/>
            <person name="Tang H."/>
            <person name="Robinson S.J."/>
            <person name="Kagale S."/>
            <person name="Clarke W.E."/>
            <person name="Town C.D."/>
            <person name="Nixon J."/>
            <person name="Krishnakumar V."/>
            <person name="Bidwell S.L."/>
            <person name="Denoeud F."/>
            <person name="Belcram H."/>
            <person name="Links M.G."/>
            <person name="Just J."/>
            <person name="Clarke C."/>
            <person name="Bender T."/>
            <person name="Huebert T."/>
            <person name="Mason A.S."/>
            <person name="Pires J.C."/>
            <person name="Barker G."/>
            <person name="Moore J."/>
            <person name="Walley P.G."/>
            <person name="Manoli S."/>
            <person name="Batley J."/>
            <person name="Edwards D."/>
            <person name="Nelson M.N."/>
            <person name="Wang X."/>
            <person name="Paterson A.H."/>
            <person name="King G."/>
            <person name="Bancroft I."/>
            <person name="Chalhoub B."/>
            <person name="Sharpe A.G."/>
        </authorList>
    </citation>
    <scope>NUCLEOTIDE SEQUENCE [LARGE SCALE GENOMIC DNA]</scope>
    <source>
        <strain evidence="12">cv. TO1000</strain>
    </source>
</reference>
<keyword evidence="10" id="KW-0503">Monooxygenase</keyword>
<evidence type="ECO:0000256" key="2">
    <source>
        <dbReference type="ARBA" id="ARBA00004167"/>
    </source>
</evidence>
<comment type="cofactor">
    <cofactor evidence="1">
        <name>heme</name>
        <dbReference type="ChEBI" id="CHEBI:30413"/>
    </cofactor>
</comment>
<accession>A0A0D3AGI9</accession>